<proteinExistence type="predicted"/>
<dbReference type="RefSeq" id="WP_163345513.1">
    <property type="nucleotide sequence ID" value="NZ_CP048409.1"/>
</dbReference>
<feature type="transmembrane region" description="Helical" evidence="1">
    <location>
        <begin position="347"/>
        <end position="368"/>
    </location>
</feature>
<keyword evidence="1" id="KW-0472">Membrane</keyword>
<feature type="transmembrane region" description="Helical" evidence="1">
    <location>
        <begin position="475"/>
        <end position="492"/>
    </location>
</feature>
<sequence length="686" mass="79463">MQYKYCAVVDESKIDSNTFSAYLQFSEKLNTKEAYYAKTERGKLFEKNLESLFTKIDKEIYNTPFLIAQSESLIPFFEHYSGDNNLLNSIAYYCQLNFYRFLPLSNEVVKETQTLKTKQFIGEVVKIKVYNSFTLPLKYILSGEYFKDQFSSTNKLKKDLTYRSLFTLLCIAMLFIMLAVVKDYGVTGDEPVGKRHAENVIRYFTDDSDAKWAEYSEVNMEYYGFSANVIAGIISQVTEWDVWNVRHYSNTIIGFIGLVFAGLLGLRIGGGAGGVLALLFMFFTPRYFGNSMNNLSDIPFATGYIIATYYTVRFFDFWPKVKLRYLIGLIIGIAFTISNRAPGVLLYAYFLLFAGSYYIFVISGKEFYKLAKYKNQIFKFTGYFAIILVFSYFLSLILWPKGLEEPLTAVYDSIVTFSKFPWSLTTIFNGIQKMSTSLPVSYAPTYLLIGMPLFTIIGFLSYIVSIAKNYHPNPIMILLIFGCIFPIAYIIYQKSNIYGGMRHLTFVVIFFVVVASKGWINLIGFFNRRYKLVPIIVLTILVFLPARHMVANHPNQYIYFNELIDGMKGGYANYDLDYYYNSVKAGSEWLKENEDLSDSLIIITNASYTDYFNDYPNVKVNYSRYYETSKEDWDYAIYSNVFIRREQLLEKYFPPIGTIHTIDVDGYPWRQLLRELAKKISKDLMH</sequence>
<organism evidence="2 3">
    <name type="scientific">Draconibacterium halophilum</name>
    <dbReference type="NCBI Taxonomy" id="2706887"/>
    <lineage>
        <taxon>Bacteria</taxon>
        <taxon>Pseudomonadati</taxon>
        <taxon>Bacteroidota</taxon>
        <taxon>Bacteroidia</taxon>
        <taxon>Marinilabiliales</taxon>
        <taxon>Prolixibacteraceae</taxon>
        <taxon>Draconibacterium</taxon>
    </lineage>
</organism>
<dbReference type="AlphaFoldDB" id="A0A6C0REU9"/>
<dbReference type="KEGG" id="drc:G0Q07_07565"/>
<keyword evidence="1" id="KW-0812">Transmembrane</keyword>
<evidence type="ECO:0000256" key="1">
    <source>
        <dbReference type="SAM" id="Phobius"/>
    </source>
</evidence>
<evidence type="ECO:0000313" key="3">
    <source>
        <dbReference type="Proteomes" id="UP000474630"/>
    </source>
</evidence>
<feature type="transmembrane region" description="Helical" evidence="1">
    <location>
        <begin position="443"/>
        <end position="463"/>
    </location>
</feature>
<feature type="transmembrane region" description="Helical" evidence="1">
    <location>
        <begin position="504"/>
        <end position="526"/>
    </location>
</feature>
<keyword evidence="1" id="KW-1133">Transmembrane helix</keyword>
<dbReference type="Proteomes" id="UP000474630">
    <property type="component" value="Chromosome"/>
</dbReference>
<reference evidence="2 3" key="1">
    <citation type="submission" date="2020-02" db="EMBL/GenBank/DDBJ databases">
        <title>Genome sequencing for Draconibacterium sp. strain M1.</title>
        <authorList>
            <person name="Park S.-J."/>
        </authorList>
    </citation>
    <scope>NUCLEOTIDE SEQUENCE [LARGE SCALE GENOMIC DNA]</scope>
    <source>
        <strain evidence="2 3">M1</strain>
    </source>
</reference>
<protein>
    <recommendedName>
        <fullName evidence="4">Glycosyltransferase RgtA/B/C/D-like domain-containing protein</fullName>
    </recommendedName>
</protein>
<feature type="transmembrane region" description="Helical" evidence="1">
    <location>
        <begin position="160"/>
        <end position="181"/>
    </location>
</feature>
<evidence type="ECO:0000313" key="2">
    <source>
        <dbReference type="EMBL" id="QIA07591.1"/>
    </source>
</evidence>
<feature type="transmembrane region" description="Helical" evidence="1">
    <location>
        <begin position="532"/>
        <end position="550"/>
    </location>
</feature>
<feature type="transmembrane region" description="Helical" evidence="1">
    <location>
        <begin position="380"/>
        <end position="399"/>
    </location>
</feature>
<feature type="transmembrane region" description="Helical" evidence="1">
    <location>
        <begin position="323"/>
        <end position="341"/>
    </location>
</feature>
<dbReference type="EMBL" id="CP048409">
    <property type="protein sequence ID" value="QIA07591.1"/>
    <property type="molecule type" value="Genomic_DNA"/>
</dbReference>
<name>A0A6C0REU9_9BACT</name>
<gene>
    <name evidence="2" type="ORF">G0Q07_07565</name>
</gene>
<evidence type="ECO:0008006" key="4">
    <source>
        <dbReference type="Google" id="ProtNLM"/>
    </source>
</evidence>
<feature type="transmembrane region" description="Helical" evidence="1">
    <location>
        <begin position="252"/>
        <end position="283"/>
    </location>
</feature>
<accession>A0A6C0REU9</accession>
<keyword evidence="3" id="KW-1185">Reference proteome</keyword>